<sequence>MLHAVKIEPEYFNKIIKGKKSYEVRKNDRDYIAGDCIALNEYKHGEYTGRFALANIISVEKYSKYLTIGYVILQLEPLEIRDKINRYDCYVNSERIKEAQNGLSE</sequence>
<dbReference type="GeneID" id="98063138"/>
<dbReference type="Pfam" id="PF12961">
    <property type="entry name" value="DUF3850"/>
    <property type="match status" value="1"/>
</dbReference>
<name>A0A2K9P3W4_9FIRM</name>
<dbReference type="KEGG" id="mpec:B9O19_01756"/>
<evidence type="ECO:0000313" key="2">
    <source>
        <dbReference type="EMBL" id="AUO19910.1"/>
    </source>
</evidence>
<dbReference type="RefSeq" id="WP_102366070.1">
    <property type="nucleotide sequence ID" value="NZ_CP020991.1"/>
</dbReference>
<accession>A0A2K9P3W4</accession>
<evidence type="ECO:0000259" key="1">
    <source>
        <dbReference type="Pfam" id="PF12961"/>
    </source>
</evidence>
<protein>
    <recommendedName>
        <fullName evidence="1">DUF3850 domain-containing protein</fullName>
    </recommendedName>
</protein>
<dbReference type="Proteomes" id="UP000235589">
    <property type="component" value="Chromosome"/>
</dbReference>
<dbReference type="InterPro" id="IPR039440">
    <property type="entry name" value="DUF3850"/>
</dbReference>
<dbReference type="InterPro" id="IPR015947">
    <property type="entry name" value="PUA-like_sf"/>
</dbReference>
<reference evidence="2 3" key="1">
    <citation type="submission" date="2017-04" db="EMBL/GenBank/DDBJ databases">
        <title>Monoglobus pectinilyticus 14 draft genome.</title>
        <authorList>
            <person name="Kim C."/>
            <person name="Rosendale D.I."/>
            <person name="Kelly W.J."/>
            <person name="Tannock G.W."/>
            <person name="Patchett M.L."/>
            <person name="Jordens J.Z."/>
        </authorList>
    </citation>
    <scope>NUCLEOTIDE SEQUENCE [LARGE SCALE GENOMIC DNA]</scope>
    <source>
        <strain evidence="2 3">14</strain>
    </source>
</reference>
<dbReference type="Gene3D" id="2.30.130.30">
    <property type="entry name" value="Hypothetical protein"/>
    <property type="match status" value="1"/>
</dbReference>
<gene>
    <name evidence="2" type="ORF">B9O19_01756</name>
</gene>
<proteinExistence type="predicted"/>
<dbReference type="OrthoDB" id="1700487at2"/>
<dbReference type="SUPFAM" id="SSF88697">
    <property type="entry name" value="PUA domain-like"/>
    <property type="match status" value="1"/>
</dbReference>
<dbReference type="EMBL" id="CP020991">
    <property type="protein sequence ID" value="AUO19910.1"/>
    <property type="molecule type" value="Genomic_DNA"/>
</dbReference>
<organism evidence="2 3">
    <name type="scientific">Monoglobus pectinilyticus</name>
    <dbReference type="NCBI Taxonomy" id="1981510"/>
    <lineage>
        <taxon>Bacteria</taxon>
        <taxon>Bacillati</taxon>
        <taxon>Bacillota</taxon>
        <taxon>Clostridia</taxon>
        <taxon>Monoglobales</taxon>
        <taxon>Monoglobaceae</taxon>
        <taxon>Monoglobus</taxon>
    </lineage>
</organism>
<keyword evidence="3" id="KW-1185">Reference proteome</keyword>
<evidence type="ECO:0000313" key="3">
    <source>
        <dbReference type="Proteomes" id="UP000235589"/>
    </source>
</evidence>
<dbReference type="AlphaFoldDB" id="A0A2K9P3W4"/>
<feature type="domain" description="DUF3850" evidence="1">
    <location>
        <begin position="3"/>
        <end position="74"/>
    </location>
</feature>